<dbReference type="AlphaFoldDB" id="A0A368SYN8"/>
<keyword evidence="1" id="KW-0472">Membrane</keyword>
<evidence type="ECO:0000313" key="2">
    <source>
        <dbReference type="EMBL" id="RCV49615.1"/>
    </source>
</evidence>
<dbReference type="EMBL" id="QEIN01000318">
    <property type="protein sequence ID" value="RCV49615.1"/>
    <property type="molecule type" value="Genomic_DNA"/>
</dbReference>
<protein>
    <recommendedName>
        <fullName evidence="4">GAP family protein</fullName>
    </recommendedName>
</protein>
<dbReference type="RefSeq" id="WP_114400139.1">
    <property type="nucleotide sequence ID" value="NZ_QEIM01000186.1"/>
</dbReference>
<organism evidence="2 3">
    <name type="scientific">Marinitenerispora sediminis</name>
    <dbReference type="NCBI Taxonomy" id="1931232"/>
    <lineage>
        <taxon>Bacteria</taxon>
        <taxon>Bacillati</taxon>
        <taxon>Actinomycetota</taxon>
        <taxon>Actinomycetes</taxon>
        <taxon>Streptosporangiales</taxon>
        <taxon>Nocardiopsidaceae</taxon>
        <taxon>Marinitenerispora</taxon>
    </lineage>
</organism>
<accession>A0A368SYN8</accession>
<feature type="transmembrane region" description="Helical" evidence="1">
    <location>
        <begin position="77"/>
        <end position="95"/>
    </location>
</feature>
<sequence>MSLHVLPLAVTMVVGPQIMAAIGFLTAPAPVRVSLGYLCGVLVAVAVGVTAAWGVALALGERVPMGRPGERGSLGDLLQAALVGLLLLLALRSYAGRRTAAPPRWLGKLATAVPGRALATGLLLTALMPSDVVVMLTVGIDLAHHGSTPVAAAPFVAATVLAAALPLLAFLVLGERARRVMPWLRDWTAAHGWLVNIAVYGIFIALVVTGG</sequence>
<reference evidence="2 3" key="1">
    <citation type="submission" date="2018-04" db="EMBL/GenBank/DDBJ databases">
        <title>Novel actinobacteria from marine sediment.</title>
        <authorList>
            <person name="Ng Z.Y."/>
            <person name="Tan G.Y.A."/>
        </authorList>
    </citation>
    <scope>NUCLEOTIDE SEQUENCE [LARGE SCALE GENOMIC DNA]</scope>
    <source>
        <strain evidence="2 3">TPS81</strain>
    </source>
</reference>
<gene>
    <name evidence="2" type="ORF">DEF24_25065</name>
</gene>
<feature type="transmembrane region" description="Helical" evidence="1">
    <location>
        <begin position="193"/>
        <end position="210"/>
    </location>
</feature>
<feature type="transmembrane region" description="Helical" evidence="1">
    <location>
        <begin position="152"/>
        <end position="173"/>
    </location>
</feature>
<evidence type="ECO:0008006" key="4">
    <source>
        <dbReference type="Google" id="ProtNLM"/>
    </source>
</evidence>
<dbReference type="OrthoDB" id="3684935at2"/>
<keyword evidence="1" id="KW-0812">Transmembrane</keyword>
<feature type="transmembrane region" description="Helical" evidence="1">
    <location>
        <begin position="116"/>
        <end position="140"/>
    </location>
</feature>
<evidence type="ECO:0000313" key="3">
    <source>
        <dbReference type="Proteomes" id="UP000253318"/>
    </source>
</evidence>
<name>A0A368SYN8_9ACTN</name>
<feature type="transmembrane region" description="Helical" evidence="1">
    <location>
        <begin position="37"/>
        <end position="57"/>
    </location>
</feature>
<dbReference type="InterPro" id="IPR021315">
    <property type="entry name" value="Gap/Sap"/>
</dbReference>
<keyword evidence="3" id="KW-1185">Reference proteome</keyword>
<feature type="transmembrane region" description="Helical" evidence="1">
    <location>
        <begin position="6"/>
        <end position="25"/>
    </location>
</feature>
<keyword evidence="1" id="KW-1133">Transmembrane helix</keyword>
<dbReference type="Pfam" id="PF11139">
    <property type="entry name" value="SfLAP"/>
    <property type="match status" value="1"/>
</dbReference>
<proteinExistence type="predicted"/>
<comment type="caution">
    <text evidence="2">The sequence shown here is derived from an EMBL/GenBank/DDBJ whole genome shotgun (WGS) entry which is preliminary data.</text>
</comment>
<dbReference type="Proteomes" id="UP000253318">
    <property type="component" value="Unassembled WGS sequence"/>
</dbReference>
<evidence type="ECO:0000256" key="1">
    <source>
        <dbReference type="SAM" id="Phobius"/>
    </source>
</evidence>